<evidence type="ECO:0000313" key="3">
    <source>
        <dbReference type="Proteomes" id="UP000479710"/>
    </source>
</evidence>
<accession>A0A6G1DEL0</accession>
<proteinExistence type="predicted"/>
<comment type="caution">
    <text evidence="2">The sequence shown here is derived from an EMBL/GenBank/DDBJ whole genome shotgun (WGS) entry which is preliminary data.</text>
</comment>
<feature type="region of interest" description="Disordered" evidence="1">
    <location>
        <begin position="1"/>
        <end position="32"/>
    </location>
</feature>
<evidence type="ECO:0000256" key="1">
    <source>
        <dbReference type="SAM" id="MobiDB-lite"/>
    </source>
</evidence>
<sequence length="114" mass="11608">MAPAPTARPTTSFEASSAPPAAAPYGDGEPPFDGAVELEAMMATFWPMLQCDPAAAAHLVPGLSKTTRATLPQAKVRGAAICAVKEPCAVKESVLPVAPLVLPAAGQEEKATRA</sequence>
<dbReference type="EMBL" id="SPHZ02000006">
    <property type="protein sequence ID" value="KAF0910829.1"/>
    <property type="molecule type" value="Genomic_DNA"/>
</dbReference>
<name>A0A6G1DEL0_9ORYZ</name>
<dbReference type="AlphaFoldDB" id="A0A6G1DEL0"/>
<reference evidence="2 3" key="1">
    <citation type="submission" date="2019-11" db="EMBL/GenBank/DDBJ databases">
        <title>Whole genome sequence of Oryza granulata.</title>
        <authorList>
            <person name="Li W."/>
        </authorList>
    </citation>
    <scope>NUCLEOTIDE SEQUENCE [LARGE SCALE GENOMIC DNA]</scope>
    <source>
        <strain evidence="3">cv. Menghai</strain>
        <tissue evidence="2">Leaf</tissue>
    </source>
</reference>
<organism evidence="2 3">
    <name type="scientific">Oryza meyeriana var. granulata</name>
    <dbReference type="NCBI Taxonomy" id="110450"/>
    <lineage>
        <taxon>Eukaryota</taxon>
        <taxon>Viridiplantae</taxon>
        <taxon>Streptophyta</taxon>
        <taxon>Embryophyta</taxon>
        <taxon>Tracheophyta</taxon>
        <taxon>Spermatophyta</taxon>
        <taxon>Magnoliopsida</taxon>
        <taxon>Liliopsida</taxon>
        <taxon>Poales</taxon>
        <taxon>Poaceae</taxon>
        <taxon>BOP clade</taxon>
        <taxon>Oryzoideae</taxon>
        <taxon>Oryzeae</taxon>
        <taxon>Oryzinae</taxon>
        <taxon>Oryza</taxon>
        <taxon>Oryza meyeriana</taxon>
    </lineage>
</organism>
<dbReference type="Proteomes" id="UP000479710">
    <property type="component" value="Unassembled WGS sequence"/>
</dbReference>
<evidence type="ECO:0000313" key="2">
    <source>
        <dbReference type="EMBL" id="KAF0910829.1"/>
    </source>
</evidence>
<keyword evidence="3" id="KW-1185">Reference proteome</keyword>
<feature type="compositionally biased region" description="Low complexity" evidence="1">
    <location>
        <begin position="15"/>
        <end position="24"/>
    </location>
</feature>
<gene>
    <name evidence="2" type="ORF">E2562_004796</name>
</gene>
<protein>
    <submittedName>
        <fullName evidence="2">Uncharacterized protein</fullName>
    </submittedName>
</protein>